<dbReference type="Gene3D" id="1.20.1110.10">
    <property type="entry name" value="Calcium-transporting ATPase, transmembrane domain"/>
    <property type="match status" value="1"/>
</dbReference>
<keyword evidence="2" id="KW-1185">Reference proteome</keyword>
<name>A0ABU0MUP9_9PROT</name>
<organism evidence="1 2">
    <name type="scientific">Azospirillum picis</name>
    <dbReference type="NCBI Taxonomy" id="488438"/>
    <lineage>
        <taxon>Bacteria</taxon>
        <taxon>Pseudomonadati</taxon>
        <taxon>Pseudomonadota</taxon>
        <taxon>Alphaproteobacteria</taxon>
        <taxon>Rhodospirillales</taxon>
        <taxon>Azospirillaceae</taxon>
        <taxon>Azospirillum</taxon>
    </lineage>
</organism>
<evidence type="ECO:0000313" key="2">
    <source>
        <dbReference type="Proteomes" id="UP001244552"/>
    </source>
</evidence>
<sequence length="48" mass="4922">MPANGTIEADSLVTVLTGTTLPITPVQILRVNMVTAVTLGLALAFEAP</sequence>
<gene>
    <name evidence="1" type="ORF">QO018_006121</name>
</gene>
<proteinExistence type="predicted"/>
<dbReference type="RefSeq" id="WP_246513763.1">
    <property type="nucleotide sequence ID" value="NZ_JAGINO010000038.1"/>
</dbReference>
<reference evidence="1 2" key="1">
    <citation type="submission" date="2023-07" db="EMBL/GenBank/DDBJ databases">
        <title>Genomic Encyclopedia of Type Strains, Phase IV (KMG-IV): sequencing the most valuable type-strain genomes for metagenomic binning, comparative biology and taxonomic classification.</title>
        <authorList>
            <person name="Goeker M."/>
        </authorList>
    </citation>
    <scope>NUCLEOTIDE SEQUENCE [LARGE SCALE GENOMIC DNA]</scope>
    <source>
        <strain evidence="1 2">DSM 19922</strain>
    </source>
</reference>
<evidence type="ECO:0000313" key="1">
    <source>
        <dbReference type="EMBL" id="MDQ0537221.1"/>
    </source>
</evidence>
<dbReference type="EMBL" id="JAUSVU010000040">
    <property type="protein sequence ID" value="MDQ0537221.1"/>
    <property type="molecule type" value="Genomic_DNA"/>
</dbReference>
<dbReference type="InterPro" id="IPR023298">
    <property type="entry name" value="ATPase_P-typ_TM_dom_sf"/>
</dbReference>
<dbReference type="Proteomes" id="UP001244552">
    <property type="component" value="Unassembled WGS sequence"/>
</dbReference>
<comment type="caution">
    <text evidence="1">The sequence shown here is derived from an EMBL/GenBank/DDBJ whole genome shotgun (WGS) entry which is preliminary data.</text>
</comment>
<dbReference type="SUPFAM" id="SSF81665">
    <property type="entry name" value="Calcium ATPase, transmembrane domain M"/>
    <property type="match status" value="1"/>
</dbReference>
<accession>A0ABU0MUP9</accession>
<protein>
    <submittedName>
        <fullName evidence="1">Magnesium-transporting ATPase (P-type)</fullName>
    </submittedName>
</protein>